<keyword evidence="3" id="KW-1185">Reference proteome</keyword>
<evidence type="ECO:0000313" key="2">
    <source>
        <dbReference type="EMBL" id="KAJ4426125.1"/>
    </source>
</evidence>
<gene>
    <name evidence="2" type="ORF">ANN_26934</name>
</gene>
<organism evidence="2 3">
    <name type="scientific">Periplaneta americana</name>
    <name type="common">American cockroach</name>
    <name type="synonym">Blatta americana</name>
    <dbReference type="NCBI Taxonomy" id="6978"/>
    <lineage>
        <taxon>Eukaryota</taxon>
        <taxon>Metazoa</taxon>
        <taxon>Ecdysozoa</taxon>
        <taxon>Arthropoda</taxon>
        <taxon>Hexapoda</taxon>
        <taxon>Insecta</taxon>
        <taxon>Pterygota</taxon>
        <taxon>Neoptera</taxon>
        <taxon>Polyneoptera</taxon>
        <taxon>Dictyoptera</taxon>
        <taxon>Blattodea</taxon>
        <taxon>Blattoidea</taxon>
        <taxon>Blattidae</taxon>
        <taxon>Blattinae</taxon>
        <taxon>Periplaneta</taxon>
    </lineage>
</organism>
<dbReference type="Gene3D" id="3.60.10.10">
    <property type="entry name" value="Endonuclease/exonuclease/phosphatase"/>
    <property type="match status" value="1"/>
</dbReference>
<evidence type="ECO:0000259" key="1">
    <source>
        <dbReference type="Pfam" id="PF14529"/>
    </source>
</evidence>
<dbReference type="Pfam" id="PF14529">
    <property type="entry name" value="Exo_endo_phos_2"/>
    <property type="match status" value="1"/>
</dbReference>
<feature type="domain" description="Endonuclease/exonuclease/phosphatase" evidence="1">
    <location>
        <begin position="90"/>
        <end position="183"/>
    </location>
</feature>
<dbReference type="EMBL" id="JAJSOF020000040">
    <property type="protein sequence ID" value="KAJ4426125.1"/>
    <property type="molecule type" value="Genomic_DNA"/>
</dbReference>
<evidence type="ECO:0000313" key="3">
    <source>
        <dbReference type="Proteomes" id="UP001148838"/>
    </source>
</evidence>
<protein>
    <recommendedName>
        <fullName evidence="1">Endonuclease/exonuclease/phosphatase domain-containing protein</fullName>
    </recommendedName>
</protein>
<dbReference type="SUPFAM" id="SSF56219">
    <property type="entry name" value="DNase I-like"/>
    <property type="match status" value="1"/>
</dbReference>
<dbReference type="Proteomes" id="UP001148838">
    <property type="component" value="Unassembled WGS sequence"/>
</dbReference>
<dbReference type="InterPro" id="IPR005135">
    <property type="entry name" value="Endo/exonuclease/phosphatase"/>
</dbReference>
<reference evidence="2 3" key="1">
    <citation type="journal article" date="2022" name="Allergy">
        <title>Genome assembly and annotation of Periplaneta americana reveal a comprehensive cockroach allergen profile.</title>
        <authorList>
            <person name="Wang L."/>
            <person name="Xiong Q."/>
            <person name="Saelim N."/>
            <person name="Wang L."/>
            <person name="Nong W."/>
            <person name="Wan A.T."/>
            <person name="Shi M."/>
            <person name="Liu X."/>
            <person name="Cao Q."/>
            <person name="Hui J.H.L."/>
            <person name="Sookrung N."/>
            <person name="Leung T.F."/>
            <person name="Tungtrongchitr A."/>
            <person name="Tsui S.K.W."/>
        </authorList>
    </citation>
    <scope>NUCLEOTIDE SEQUENCE [LARGE SCALE GENOMIC DNA]</scope>
    <source>
        <strain evidence="2">PWHHKU_190912</strain>
    </source>
</reference>
<comment type="caution">
    <text evidence="2">The sequence shown here is derived from an EMBL/GenBank/DDBJ whole genome shotgun (WGS) entry which is preliminary data.</text>
</comment>
<accession>A0ABQ8RWX1</accession>
<proteinExistence type="predicted"/>
<dbReference type="InterPro" id="IPR036691">
    <property type="entry name" value="Endo/exonu/phosph_ase_sf"/>
</dbReference>
<name>A0ABQ8RWX1_PERAM</name>
<sequence>MLLWNIEGLNGVRNIMPVNIFKEDITILTETFLTKEVDLPGFYNYHVLANQGNMGRPSGGITCLVKPWLAPITVLKRTPNLLMIKTNCITIIGGYFQPEFSAQEIIEAMNESIANTSTEEAVLIAGDFNCRTDIHNIKAAQTIAYLEQEGFKLINDPKEPTYISYNGASTIDLIFLNPRVTKISVQALTKSATTPLRKHIPILANLEISHKKEELCNSKKTTRHVDTTSLEEATEQIITVNKNIEDGKVNEAACKITDIIRTVQIVTEKR</sequence>